<feature type="non-terminal residue" evidence="1">
    <location>
        <position position="1"/>
    </location>
</feature>
<accession>A0A7C9VLB7</accession>
<dbReference type="GO" id="GO:0016740">
    <property type="term" value="F:transferase activity"/>
    <property type="evidence" value="ECO:0007669"/>
    <property type="project" value="UniProtKB-KW"/>
</dbReference>
<proteinExistence type="predicted"/>
<organism evidence="1 2">
    <name type="scientific">Candidatus Afipia apatlaquensis</name>
    <dbReference type="NCBI Taxonomy" id="2712852"/>
    <lineage>
        <taxon>Bacteria</taxon>
        <taxon>Pseudomonadati</taxon>
        <taxon>Pseudomonadota</taxon>
        <taxon>Alphaproteobacteria</taxon>
        <taxon>Hyphomicrobiales</taxon>
        <taxon>Nitrobacteraceae</taxon>
        <taxon>Afipia</taxon>
    </lineage>
</organism>
<protein>
    <submittedName>
        <fullName evidence="1">Chloramphenicol acetyltransferase</fullName>
    </submittedName>
</protein>
<gene>
    <name evidence="1" type="ORF">G4V63_13615</name>
</gene>
<keyword evidence="2" id="KW-1185">Reference proteome</keyword>
<evidence type="ECO:0000313" key="1">
    <source>
        <dbReference type="EMBL" id="NGX96212.1"/>
    </source>
</evidence>
<dbReference type="Proteomes" id="UP000480266">
    <property type="component" value="Unassembled WGS sequence"/>
</dbReference>
<reference evidence="1" key="1">
    <citation type="submission" date="2020-02" db="EMBL/GenBank/DDBJ databases">
        <title>Draft genome sequence of Candidatus Afipia apatlaquensis IBT-C3, a potential strain for decolorization of textile dyes.</title>
        <authorList>
            <person name="Sanchez-Reyes A."/>
            <person name="Breton-Deval L."/>
            <person name="Mangelson H."/>
            <person name="Sanchez-Flores A."/>
        </authorList>
    </citation>
    <scope>NUCLEOTIDE SEQUENCE [LARGE SCALE GENOMIC DNA]</scope>
    <source>
        <strain evidence="1">IBT-C3</strain>
    </source>
</reference>
<comment type="caution">
    <text evidence="1">The sequence shown here is derived from an EMBL/GenBank/DDBJ whole genome shotgun (WGS) entry which is preliminary data.</text>
</comment>
<evidence type="ECO:0000313" key="2">
    <source>
        <dbReference type="Proteomes" id="UP000480266"/>
    </source>
</evidence>
<dbReference type="AlphaFoldDB" id="A0A7C9VLB7"/>
<sequence>RIADELMTLAWWDWDHERLRTALPDFRNLPVEAFVEKYRDNACADLVLKAVGT</sequence>
<dbReference type="EMBL" id="JAAMRR010000715">
    <property type="protein sequence ID" value="NGX96212.1"/>
    <property type="molecule type" value="Genomic_DNA"/>
</dbReference>
<name>A0A7C9VLB7_9BRAD</name>